<comment type="caution">
    <text evidence="2">The sequence shown here is derived from an EMBL/GenBank/DDBJ whole genome shotgun (WGS) entry which is preliminary data.</text>
</comment>
<keyword evidence="1" id="KW-0812">Transmembrane</keyword>
<evidence type="ECO:0000313" key="3">
    <source>
        <dbReference type="Proteomes" id="UP001260773"/>
    </source>
</evidence>
<keyword evidence="1" id="KW-1133">Transmembrane helix</keyword>
<proteinExistence type="predicted"/>
<reference evidence="2" key="1">
    <citation type="submission" date="2023-03" db="EMBL/GenBank/DDBJ databases">
        <authorList>
            <person name="Shen W."/>
            <person name="Cai J."/>
        </authorList>
    </citation>
    <scope>NUCLEOTIDE SEQUENCE</scope>
    <source>
        <strain evidence="2">P33-2</strain>
    </source>
</reference>
<feature type="transmembrane region" description="Helical" evidence="1">
    <location>
        <begin position="12"/>
        <end position="31"/>
    </location>
</feature>
<keyword evidence="1" id="KW-0472">Membrane</keyword>
<dbReference type="RefSeq" id="WP_216430985.1">
    <property type="nucleotide sequence ID" value="NZ_JARPWH010000152.1"/>
</dbReference>
<gene>
    <name evidence="2" type="ORF">P7D43_21460</name>
</gene>
<sequence length="182" mass="20598">MKKIISKSLWQSLLFGILGGVIVFLVMGIKYSLKGSLVDWLSAIGTLGAVTVSLWLAQRNQKAHIDFVLDYDPFVDTFNLKFLNNGEKSLFVKVLNYQLKGHDKNEITDKCFESIKFETAKIIPGDIVSMIGIDHSQIRRLDGNWIAGEVWFEVIGVQVNKVMLINNEGHWEIERVEAISTK</sequence>
<accession>A0AAW8S058</accession>
<evidence type="ECO:0000256" key="1">
    <source>
        <dbReference type="SAM" id="Phobius"/>
    </source>
</evidence>
<dbReference type="Proteomes" id="UP001260773">
    <property type="component" value="Unassembled WGS sequence"/>
</dbReference>
<protein>
    <submittedName>
        <fullName evidence="2">Uncharacterized protein</fullName>
    </submittedName>
</protein>
<dbReference type="AlphaFoldDB" id="A0AAW8S058"/>
<feature type="transmembrane region" description="Helical" evidence="1">
    <location>
        <begin position="37"/>
        <end position="57"/>
    </location>
</feature>
<name>A0AAW8S058_ENTAV</name>
<dbReference type="EMBL" id="JARPWH010000152">
    <property type="protein sequence ID" value="MDT2404941.1"/>
    <property type="molecule type" value="Genomic_DNA"/>
</dbReference>
<organism evidence="2 3">
    <name type="scientific">Enterococcus avium</name>
    <name type="common">Streptococcus avium</name>
    <dbReference type="NCBI Taxonomy" id="33945"/>
    <lineage>
        <taxon>Bacteria</taxon>
        <taxon>Bacillati</taxon>
        <taxon>Bacillota</taxon>
        <taxon>Bacilli</taxon>
        <taxon>Lactobacillales</taxon>
        <taxon>Enterococcaceae</taxon>
        <taxon>Enterococcus</taxon>
    </lineage>
</organism>
<evidence type="ECO:0000313" key="2">
    <source>
        <dbReference type="EMBL" id="MDT2404941.1"/>
    </source>
</evidence>